<feature type="transmembrane region" description="Helical" evidence="1">
    <location>
        <begin position="157"/>
        <end position="174"/>
    </location>
</feature>
<feature type="transmembrane region" description="Helical" evidence="1">
    <location>
        <begin position="74"/>
        <end position="94"/>
    </location>
</feature>
<dbReference type="AlphaFoldDB" id="A0A1I6HTI4"/>
<protein>
    <submittedName>
        <fullName evidence="3">Uncharacterized membrane protein YdjX, TVP38/TMEM64 family, SNARE-associated domain</fullName>
    </submittedName>
</protein>
<keyword evidence="4" id="KW-1185">Reference proteome</keyword>
<dbReference type="Proteomes" id="UP000243250">
    <property type="component" value="Unassembled WGS sequence"/>
</dbReference>
<feature type="transmembrane region" description="Helical" evidence="1">
    <location>
        <begin position="186"/>
        <end position="206"/>
    </location>
</feature>
<proteinExistence type="predicted"/>
<dbReference type="EMBL" id="FOYS01000004">
    <property type="protein sequence ID" value="SFR57772.1"/>
    <property type="molecule type" value="Genomic_DNA"/>
</dbReference>
<evidence type="ECO:0000313" key="4">
    <source>
        <dbReference type="Proteomes" id="UP000243250"/>
    </source>
</evidence>
<keyword evidence="1" id="KW-0472">Membrane</keyword>
<dbReference type="RefSeq" id="WP_089881231.1">
    <property type="nucleotide sequence ID" value="NZ_FOYS01000004.1"/>
</dbReference>
<evidence type="ECO:0000259" key="2">
    <source>
        <dbReference type="Pfam" id="PF09335"/>
    </source>
</evidence>
<name>A0A1I6HTI4_9EURY</name>
<dbReference type="STRING" id="555875.SAMN04488124_2435"/>
<gene>
    <name evidence="3" type="ORF">SAMN04488124_2435</name>
</gene>
<feature type="transmembrane region" description="Helical" evidence="1">
    <location>
        <begin position="7"/>
        <end position="24"/>
    </location>
</feature>
<keyword evidence="1" id="KW-1133">Transmembrane helix</keyword>
<feature type="transmembrane region" description="Helical" evidence="1">
    <location>
        <begin position="44"/>
        <end position="67"/>
    </location>
</feature>
<keyword evidence="1" id="KW-0812">Transmembrane</keyword>
<dbReference type="OrthoDB" id="293407at2157"/>
<accession>A0A1I6HTI4</accession>
<sequence length="218" mass="22270">MDSRVRSVGSALVVAIAAGALFLFSPEWVLERLGWLAGDPVRFAVALVVLALVRPLLLWPATLVAVLAGYAWGLMAFPVALVLMVVTCTPPYLFGRFSADGGRFSEVGEKAMDVAGDFRGIVAGRVFPAPSDIVSVGSGLAGVRSRTYLGATAVGQIPWAFAGVAAGGSIYRVVNEGITAVVSPSILAATVVVAALMLAGPAYSYATDGGDIADVVAG</sequence>
<organism evidence="3 4">
    <name type="scientific">Halogeometricum limi</name>
    <dbReference type="NCBI Taxonomy" id="555875"/>
    <lineage>
        <taxon>Archaea</taxon>
        <taxon>Methanobacteriati</taxon>
        <taxon>Methanobacteriota</taxon>
        <taxon>Stenosarchaea group</taxon>
        <taxon>Halobacteria</taxon>
        <taxon>Halobacteriales</taxon>
        <taxon>Haloferacaceae</taxon>
        <taxon>Halogeometricum</taxon>
    </lineage>
</organism>
<reference evidence="4" key="1">
    <citation type="submission" date="2016-10" db="EMBL/GenBank/DDBJ databases">
        <authorList>
            <person name="Varghese N."/>
            <person name="Submissions S."/>
        </authorList>
    </citation>
    <scope>NUCLEOTIDE SEQUENCE [LARGE SCALE GENOMIC DNA]</scope>
    <source>
        <strain evidence="4">CGMCC 1.8711</strain>
    </source>
</reference>
<feature type="domain" description="VTT" evidence="2">
    <location>
        <begin position="59"/>
        <end position="167"/>
    </location>
</feature>
<evidence type="ECO:0000256" key="1">
    <source>
        <dbReference type="SAM" id="Phobius"/>
    </source>
</evidence>
<dbReference type="InterPro" id="IPR032816">
    <property type="entry name" value="VTT_dom"/>
</dbReference>
<dbReference type="Pfam" id="PF09335">
    <property type="entry name" value="VTT_dom"/>
    <property type="match status" value="1"/>
</dbReference>
<evidence type="ECO:0000313" key="3">
    <source>
        <dbReference type="EMBL" id="SFR57772.1"/>
    </source>
</evidence>